<keyword evidence="7" id="KW-0869">Chloride channel</keyword>
<keyword evidence="12" id="KW-1185">Reference proteome</keyword>
<evidence type="ECO:0000256" key="8">
    <source>
        <dbReference type="ARBA" id="ARBA00023214"/>
    </source>
</evidence>
<feature type="transmembrane region" description="Helical" evidence="10">
    <location>
        <begin position="192"/>
        <end position="211"/>
    </location>
</feature>
<evidence type="ECO:0000256" key="2">
    <source>
        <dbReference type="ARBA" id="ARBA00022448"/>
    </source>
</evidence>
<reference evidence="11 12" key="1">
    <citation type="journal article" date="2024" name="Microbiology">
        <title>Methylomarinum rosea sp. nov., a novel halophilic methanotrophic bacterium from the hypersaline Lake Elton.</title>
        <authorList>
            <person name="Suleimanov R.Z."/>
            <person name="Oshkin I.Y."/>
            <person name="Danilova O.V."/>
            <person name="Suzina N.E."/>
            <person name="Dedysh S.N."/>
        </authorList>
    </citation>
    <scope>NUCLEOTIDE SEQUENCE [LARGE SCALE GENOMIC DNA]</scope>
    <source>
        <strain evidence="11 12">Ch1-1</strain>
    </source>
</reference>
<dbReference type="Proteomes" id="UP001225378">
    <property type="component" value="Chromosome"/>
</dbReference>
<feature type="transmembrane region" description="Helical" evidence="10">
    <location>
        <begin position="18"/>
        <end position="40"/>
    </location>
</feature>
<comment type="subcellular location">
    <subcellularLocation>
        <location evidence="1">Membrane</location>
        <topology evidence="1">Multi-pass membrane protein</topology>
    </subcellularLocation>
</comment>
<dbReference type="Gene3D" id="1.10.3080.10">
    <property type="entry name" value="Clc chloride channel"/>
    <property type="match status" value="1"/>
</dbReference>
<evidence type="ECO:0000256" key="1">
    <source>
        <dbReference type="ARBA" id="ARBA00004141"/>
    </source>
</evidence>
<dbReference type="PANTHER" id="PTHR43427:SF6">
    <property type="entry name" value="CHLORIDE CHANNEL PROTEIN CLC-E"/>
    <property type="match status" value="1"/>
</dbReference>
<dbReference type="InterPro" id="IPR050368">
    <property type="entry name" value="ClC-type_chloride_channel"/>
</dbReference>
<feature type="transmembrane region" description="Helical" evidence="10">
    <location>
        <begin position="156"/>
        <end position="180"/>
    </location>
</feature>
<dbReference type="PANTHER" id="PTHR43427">
    <property type="entry name" value="CHLORIDE CHANNEL PROTEIN CLC-E"/>
    <property type="match status" value="1"/>
</dbReference>
<dbReference type="GO" id="GO:0005254">
    <property type="term" value="F:chloride channel activity"/>
    <property type="evidence" value="ECO:0007669"/>
    <property type="project" value="UniProtKB-KW"/>
</dbReference>
<protein>
    <submittedName>
        <fullName evidence="11">Chloride channel protein</fullName>
    </submittedName>
</protein>
<keyword evidence="3 10" id="KW-0812">Transmembrane</keyword>
<evidence type="ECO:0000256" key="4">
    <source>
        <dbReference type="ARBA" id="ARBA00022989"/>
    </source>
</evidence>
<dbReference type="AlphaFoldDB" id="A0AAU7NU99"/>
<feature type="transmembrane region" description="Helical" evidence="10">
    <location>
        <begin position="347"/>
        <end position="368"/>
    </location>
</feature>
<feature type="transmembrane region" description="Helical" evidence="10">
    <location>
        <begin position="112"/>
        <end position="136"/>
    </location>
</feature>
<proteinExistence type="predicted"/>
<dbReference type="GO" id="GO:0034707">
    <property type="term" value="C:chloride channel complex"/>
    <property type="evidence" value="ECO:0007669"/>
    <property type="project" value="UniProtKB-KW"/>
</dbReference>
<feature type="transmembrane region" description="Helical" evidence="10">
    <location>
        <begin position="388"/>
        <end position="406"/>
    </location>
</feature>
<evidence type="ECO:0000256" key="6">
    <source>
        <dbReference type="ARBA" id="ARBA00023136"/>
    </source>
</evidence>
<evidence type="ECO:0000256" key="10">
    <source>
        <dbReference type="SAM" id="Phobius"/>
    </source>
</evidence>
<evidence type="ECO:0000313" key="11">
    <source>
        <dbReference type="EMBL" id="XBS20525.1"/>
    </source>
</evidence>
<dbReference type="KEGG" id="mech:Q9L42_019625"/>
<keyword evidence="2" id="KW-0813">Transport</keyword>
<dbReference type="EMBL" id="CP157743">
    <property type="protein sequence ID" value="XBS20525.1"/>
    <property type="molecule type" value="Genomic_DNA"/>
</dbReference>
<organism evidence="11 12">
    <name type="scientific">Methylomarinum roseum</name>
    <dbReference type="NCBI Taxonomy" id="3067653"/>
    <lineage>
        <taxon>Bacteria</taxon>
        <taxon>Pseudomonadati</taxon>
        <taxon>Pseudomonadota</taxon>
        <taxon>Gammaproteobacteria</taxon>
        <taxon>Methylococcales</taxon>
        <taxon>Methylococcaceae</taxon>
        <taxon>Methylomarinum</taxon>
    </lineage>
</organism>
<name>A0AAU7NU99_9GAMM</name>
<keyword evidence="8" id="KW-0868">Chloride</keyword>
<feature type="transmembrane region" description="Helical" evidence="10">
    <location>
        <begin position="314"/>
        <end position="335"/>
    </location>
</feature>
<feature type="transmembrane region" description="Helical" evidence="10">
    <location>
        <begin position="52"/>
        <end position="72"/>
    </location>
</feature>
<dbReference type="PRINTS" id="PR00762">
    <property type="entry name" value="CLCHANNEL"/>
</dbReference>
<evidence type="ECO:0000256" key="5">
    <source>
        <dbReference type="ARBA" id="ARBA00023065"/>
    </source>
</evidence>
<evidence type="ECO:0000256" key="3">
    <source>
        <dbReference type="ARBA" id="ARBA00022692"/>
    </source>
</evidence>
<accession>A0AAU7NU99</accession>
<dbReference type="InterPro" id="IPR014743">
    <property type="entry name" value="Cl-channel_core"/>
</dbReference>
<keyword evidence="4 10" id="KW-1133">Transmembrane helix</keyword>
<dbReference type="RefSeq" id="WP_305906700.1">
    <property type="nucleotide sequence ID" value="NZ_CP157743.1"/>
</dbReference>
<keyword evidence="9" id="KW-0407">Ion channel</keyword>
<evidence type="ECO:0000256" key="7">
    <source>
        <dbReference type="ARBA" id="ARBA00023173"/>
    </source>
</evidence>
<sequence>MSEQSASFLSIIAWKQRLVFWFGAIFVGLLIVAMTLLSEWAAETYRSLSQQFFWFNFVVAPLGLSLTVWLTYRFFPGSERSGIPQVKSALEITGDLSQRAGLLSLRIAVGKMLLPIMGLLSGASVGFGGPATHVGASFMASLGKAVKFPPHYMEKGLILAGSAAGFAAMFSAPLAGIIFAIEEMGRALEEKVSSLVLTAIVFSGVTAYALLNSYIFFADNFFVMPWDRSWLAVPLCGIVGGFMGGLFSKIIISGDKLLKRTGLSFVTIAFVCGGLIAILGFYSHGDSFGTGYQQAKSILVNRNDMDPYFPLYKMLATCATYFSGIPGGIFVPSIATGAGIGANLADWIPLAPASVMILLTITAYFSGMLQSPLTSFVIVMEMTYSNEILIPLMASAFFATGTSKLINPLPLYRALSDNYKRDENKKVEPKDED</sequence>
<dbReference type="InterPro" id="IPR001807">
    <property type="entry name" value="ClC"/>
</dbReference>
<feature type="transmembrane region" description="Helical" evidence="10">
    <location>
        <begin position="263"/>
        <end position="282"/>
    </location>
</feature>
<feature type="transmembrane region" description="Helical" evidence="10">
    <location>
        <begin position="231"/>
        <end position="251"/>
    </location>
</feature>
<dbReference type="Pfam" id="PF00654">
    <property type="entry name" value="Voltage_CLC"/>
    <property type="match status" value="1"/>
</dbReference>
<gene>
    <name evidence="11" type="ORF">Q9L42_019625</name>
</gene>
<evidence type="ECO:0000313" key="12">
    <source>
        <dbReference type="Proteomes" id="UP001225378"/>
    </source>
</evidence>
<keyword evidence="5" id="KW-0406">Ion transport</keyword>
<evidence type="ECO:0000256" key="9">
    <source>
        <dbReference type="ARBA" id="ARBA00023303"/>
    </source>
</evidence>
<dbReference type="CDD" id="cd01034">
    <property type="entry name" value="EriC_like"/>
    <property type="match status" value="1"/>
</dbReference>
<dbReference type="SUPFAM" id="SSF81340">
    <property type="entry name" value="Clc chloride channel"/>
    <property type="match status" value="1"/>
</dbReference>
<keyword evidence="6 10" id="KW-0472">Membrane</keyword>